<sequence>MERTMLIANRLPKNFWAEAINTACYLLNRYVVRLILEKTPYELLRGRKLNITHLRAFGCKYFMHNNGKEALGKFDDRSDEGIFLGYSPHSNAYKESDEDGSENHKEIDSDYEEQEEERTTLTADQKNEATPTEHSPLGHSSSESSLGVQTRSSLRNLCALTTFLSQVEPKTIKEALKDPDWFISMQEKLNQFERSKMDIKSVFLNGYLKVEVFAKQTPGFESEEFPDYVFKLDKTLYVLKQAPRT</sequence>
<reference evidence="1" key="1">
    <citation type="journal article" date="2014" name="Nat. Commun.">
        <title>The tobacco genome sequence and its comparison with those of tomato and potato.</title>
        <authorList>
            <person name="Sierro N."/>
            <person name="Battey J.N."/>
            <person name="Ouadi S."/>
            <person name="Bakaher N."/>
            <person name="Bovet L."/>
            <person name="Willig A."/>
            <person name="Goepfert S."/>
            <person name="Peitsch M.C."/>
            <person name="Ivanov N.V."/>
        </authorList>
    </citation>
    <scope>NUCLEOTIDE SEQUENCE [LARGE SCALE GENOMIC DNA]</scope>
</reference>
<name>A0AC58SEH1_TOBAC</name>
<dbReference type="Proteomes" id="UP000790787">
    <property type="component" value="Chromosome 12"/>
</dbReference>
<evidence type="ECO:0000313" key="1">
    <source>
        <dbReference type="Proteomes" id="UP000790787"/>
    </source>
</evidence>
<gene>
    <name evidence="2" type="primary">LOC142167111</name>
</gene>
<keyword evidence="1" id="KW-1185">Reference proteome</keyword>
<reference evidence="2" key="2">
    <citation type="submission" date="2025-08" db="UniProtKB">
        <authorList>
            <consortium name="RefSeq"/>
        </authorList>
    </citation>
    <scope>IDENTIFICATION</scope>
    <source>
        <tissue evidence="2">Leaf</tissue>
    </source>
</reference>
<protein>
    <submittedName>
        <fullName evidence="2">Uncharacterized protein LOC142167111</fullName>
    </submittedName>
</protein>
<dbReference type="RefSeq" id="XP_075083368.1">
    <property type="nucleotide sequence ID" value="XM_075227267.1"/>
</dbReference>
<accession>A0AC58SEH1</accession>
<evidence type="ECO:0000313" key="2">
    <source>
        <dbReference type="RefSeq" id="XP_075083368.1"/>
    </source>
</evidence>
<organism evidence="1 2">
    <name type="scientific">Nicotiana tabacum</name>
    <name type="common">Common tobacco</name>
    <dbReference type="NCBI Taxonomy" id="4097"/>
    <lineage>
        <taxon>Eukaryota</taxon>
        <taxon>Viridiplantae</taxon>
        <taxon>Streptophyta</taxon>
        <taxon>Embryophyta</taxon>
        <taxon>Tracheophyta</taxon>
        <taxon>Spermatophyta</taxon>
        <taxon>Magnoliopsida</taxon>
        <taxon>eudicotyledons</taxon>
        <taxon>Gunneridae</taxon>
        <taxon>Pentapetalae</taxon>
        <taxon>asterids</taxon>
        <taxon>lamiids</taxon>
        <taxon>Solanales</taxon>
        <taxon>Solanaceae</taxon>
        <taxon>Nicotianoideae</taxon>
        <taxon>Nicotianeae</taxon>
        <taxon>Nicotiana</taxon>
    </lineage>
</organism>
<proteinExistence type="predicted"/>